<dbReference type="Pfam" id="PF26133">
    <property type="entry name" value="DUF8039"/>
    <property type="match status" value="1"/>
</dbReference>
<accession>A0A8T0HRC5</accession>
<feature type="domain" description="DUF8039" evidence="1">
    <location>
        <begin position="255"/>
        <end position="324"/>
    </location>
</feature>
<evidence type="ECO:0000313" key="2">
    <source>
        <dbReference type="EMBL" id="KAG0573347.1"/>
    </source>
</evidence>
<sequence length="329" mass="37273">MIKTWLRKDRERIKRAHGSNSKPPKKYTDGQWDNIKKYWNLEDMIQKSEKMSDTRKKVNYNPKVGRRGYASKEVVLENKVTDVTNEILNAQDNPDSNDMQRKYSSRLTAVERQHADTNRRLDDVIKSNVAMQTMLKEVLTTVSSFRGLGTVNLPTAGAPCVGKTISTKNRPELGEGAPTRIGGSSEEWWDRLEKSSDVGVRGEKKRDDNKLKDPVITVSDVNKNMEDIHIVSENTKKFNNQHLLVGDWVRLADKSDVNITVGTGQASGLGDSGMFHNRPIPFQHIRVNINTVALNVPLCVPVEEAEQYTLEDAMGSSVLWPRRLTFRKI</sequence>
<dbReference type="Proteomes" id="UP000822688">
    <property type="component" value="Chromosome V"/>
</dbReference>
<organism evidence="2 3">
    <name type="scientific">Ceratodon purpureus</name>
    <name type="common">Fire moss</name>
    <name type="synonym">Dicranum purpureum</name>
    <dbReference type="NCBI Taxonomy" id="3225"/>
    <lineage>
        <taxon>Eukaryota</taxon>
        <taxon>Viridiplantae</taxon>
        <taxon>Streptophyta</taxon>
        <taxon>Embryophyta</taxon>
        <taxon>Bryophyta</taxon>
        <taxon>Bryophytina</taxon>
        <taxon>Bryopsida</taxon>
        <taxon>Dicranidae</taxon>
        <taxon>Pseudoditrichales</taxon>
        <taxon>Ditrichaceae</taxon>
        <taxon>Ceratodon</taxon>
    </lineage>
</organism>
<reference evidence="2" key="1">
    <citation type="submission" date="2020-06" db="EMBL/GenBank/DDBJ databases">
        <title>WGS assembly of Ceratodon purpureus strain R40.</title>
        <authorList>
            <person name="Carey S.B."/>
            <person name="Jenkins J."/>
            <person name="Shu S."/>
            <person name="Lovell J.T."/>
            <person name="Sreedasyam A."/>
            <person name="Maumus F."/>
            <person name="Tiley G.P."/>
            <person name="Fernandez-Pozo N."/>
            <person name="Barry K."/>
            <person name="Chen C."/>
            <person name="Wang M."/>
            <person name="Lipzen A."/>
            <person name="Daum C."/>
            <person name="Saski C.A."/>
            <person name="Payton A.C."/>
            <person name="Mcbreen J.C."/>
            <person name="Conrad R.E."/>
            <person name="Kollar L.M."/>
            <person name="Olsson S."/>
            <person name="Huttunen S."/>
            <person name="Landis J.B."/>
            <person name="Wickett N.J."/>
            <person name="Johnson M.G."/>
            <person name="Rensing S.A."/>
            <person name="Grimwood J."/>
            <person name="Schmutz J."/>
            <person name="Mcdaniel S.F."/>
        </authorList>
    </citation>
    <scope>NUCLEOTIDE SEQUENCE</scope>
    <source>
        <strain evidence="2">R40</strain>
    </source>
</reference>
<keyword evidence="3" id="KW-1185">Reference proteome</keyword>
<protein>
    <recommendedName>
        <fullName evidence="1">DUF8039 domain-containing protein</fullName>
    </recommendedName>
</protein>
<dbReference type="PANTHER" id="PTHR33018:SF34">
    <property type="entry name" value="OS02G0472350 PROTEIN"/>
    <property type="match status" value="1"/>
</dbReference>
<evidence type="ECO:0000259" key="1">
    <source>
        <dbReference type="Pfam" id="PF26133"/>
    </source>
</evidence>
<evidence type="ECO:0000313" key="3">
    <source>
        <dbReference type="Proteomes" id="UP000822688"/>
    </source>
</evidence>
<gene>
    <name evidence="2" type="ORF">KC19_VG170400</name>
</gene>
<comment type="caution">
    <text evidence="2">The sequence shown here is derived from an EMBL/GenBank/DDBJ whole genome shotgun (WGS) entry which is preliminary data.</text>
</comment>
<proteinExistence type="predicted"/>
<dbReference type="PANTHER" id="PTHR33018">
    <property type="entry name" value="OS10G0338966 PROTEIN-RELATED"/>
    <property type="match status" value="1"/>
</dbReference>
<name>A0A8T0HRC5_CERPU</name>
<dbReference type="AlphaFoldDB" id="A0A8T0HRC5"/>
<dbReference type="InterPro" id="IPR058352">
    <property type="entry name" value="DUF8039"/>
</dbReference>
<dbReference type="EMBL" id="CM026426">
    <property type="protein sequence ID" value="KAG0573347.1"/>
    <property type="molecule type" value="Genomic_DNA"/>
</dbReference>